<dbReference type="Proteomes" id="UP000837803">
    <property type="component" value="Unassembled WGS sequence"/>
</dbReference>
<keyword evidence="2" id="KW-0229">DNA integration</keyword>
<protein>
    <submittedName>
        <fullName evidence="8">Tyrosine recombinase XerC</fullName>
    </submittedName>
</protein>
<evidence type="ECO:0000256" key="5">
    <source>
        <dbReference type="PROSITE-ProRule" id="PRU01248"/>
    </source>
</evidence>
<gene>
    <name evidence="8" type="primary">xerC</name>
    <name evidence="8" type="ORF">LEM8419_02609</name>
</gene>
<sequence length="377" mass="43859">MGDTLGVRTITVDGVRYLAVRPLAYVEGLVDRLNLIGPFRYDRNKRVFTTPYAEAVYERLRADFAVRHITSVQKAARQPVQQRRADTLPQQRKRPLADHWWQAVHATEEQLRVKRYSWRTVKSYLSHLRSFFLDHPAYQPTDITSEVIRKYVVDRTKRGNYAVSSQNQLLNAIKFWFEHVEGNPKAFIELRPRKPKQLPTVLSVQEVKQVFAAVDNLKHRCILKMIYGGGLRLSEVTHLRVADIHSHQMQVFVHGGKGKKDRYTTLSQNALNELRQYFVAYRPDYWLFEGQEGGQYSVRSVQSVFRRAVKAARVNPYATVHTLRHSYATHLLEQGVSLRHIQVLLGHESSRTTERYTQVSDAERQRVVSPLDKLEEQ</sequence>
<dbReference type="PROSITE" id="PS51900">
    <property type="entry name" value="CB"/>
    <property type="match status" value="1"/>
</dbReference>
<name>A0ABM9B302_9BACT</name>
<dbReference type="Pfam" id="PF00589">
    <property type="entry name" value="Phage_integrase"/>
    <property type="match status" value="1"/>
</dbReference>
<dbReference type="SUPFAM" id="SSF56349">
    <property type="entry name" value="DNA breaking-rejoining enzymes"/>
    <property type="match status" value="1"/>
</dbReference>
<comment type="similarity">
    <text evidence="1">Belongs to the 'phage' integrase family.</text>
</comment>
<dbReference type="InterPro" id="IPR044068">
    <property type="entry name" value="CB"/>
</dbReference>
<dbReference type="InterPro" id="IPR002104">
    <property type="entry name" value="Integrase_catalytic"/>
</dbReference>
<dbReference type="Pfam" id="PF13495">
    <property type="entry name" value="Phage_int_SAM_4"/>
    <property type="match status" value="1"/>
</dbReference>
<evidence type="ECO:0000256" key="4">
    <source>
        <dbReference type="ARBA" id="ARBA00023172"/>
    </source>
</evidence>
<dbReference type="Gene3D" id="1.10.150.130">
    <property type="match status" value="1"/>
</dbReference>
<evidence type="ECO:0000259" key="7">
    <source>
        <dbReference type="PROSITE" id="PS51900"/>
    </source>
</evidence>
<keyword evidence="3 5" id="KW-0238">DNA-binding</keyword>
<dbReference type="EMBL" id="CAKLPZ010000003">
    <property type="protein sequence ID" value="CAH1001703.1"/>
    <property type="molecule type" value="Genomic_DNA"/>
</dbReference>
<evidence type="ECO:0000256" key="3">
    <source>
        <dbReference type="ARBA" id="ARBA00023125"/>
    </source>
</evidence>
<dbReference type="InterPro" id="IPR050090">
    <property type="entry name" value="Tyrosine_recombinase_XerCD"/>
</dbReference>
<dbReference type="InterPro" id="IPR011010">
    <property type="entry name" value="DNA_brk_join_enz"/>
</dbReference>
<dbReference type="InterPro" id="IPR010998">
    <property type="entry name" value="Integrase_recombinase_N"/>
</dbReference>
<evidence type="ECO:0000256" key="2">
    <source>
        <dbReference type="ARBA" id="ARBA00022908"/>
    </source>
</evidence>
<feature type="domain" description="Core-binding (CB)" evidence="7">
    <location>
        <begin position="91"/>
        <end position="181"/>
    </location>
</feature>
<evidence type="ECO:0000313" key="9">
    <source>
        <dbReference type="Proteomes" id="UP000837803"/>
    </source>
</evidence>
<organism evidence="8 9">
    <name type="scientific">Neolewinella maritima</name>
    <dbReference type="NCBI Taxonomy" id="1383882"/>
    <lineage>
        <taxon>Bacteria</taxon>
        <taxon>Pseudomonadati</taxon>
        <taxon>Bacteroidota</taxon>
        <taxon>Saprospiria</taxon>
        <taxon>Saprospirales</taxon>
        <taxon>Lewinellaceae</taxon>
        <taxon>Neolewinella</taxon>
    </lineage>
</organism>
<dbReference type="InterPro" id="IPR013762">
    <property type="entry name" value="Integrase-like_cat_sf"/>
</dbReference>
<dbReference type="InterPro" id="IPR004107">
    <property type="entry name" value="Integrase_SAM-like_N"/>
</dbReference>
<dbReference type="RefSeq" id="WP_238751552.1">
    <property type="nucleotide sequence ID" value="NZ_CAKLPZ010000003.1"/>
</dbReference>
<keyword evidence="4" id="KW-0233">DNA recombination</keyword>
<accession>A0ABM9B302</accession>
<dbReference type="PROSITE" id="PS51898">
    <property type="entry name" value="TYR_RECOMBINASE"/>
    <property type="match status" value="1"/>
</dbReference>
<keyword evidence="9" id="KW-1185">Reference proteome</keyword>
<dbReference type="PANTHER" id="PTHR30349:SF64">
    <property type="entry name" value="PROPHAGE INTEGRASE INTD-RELATED"/>
    <property type="match status" value="1"/>
</dbReference>
<reference evidence="8" key="1">
    <citation type="submission" date="2021-12" db="EMBL/GenBank/DDBJ databases">
        <authorList>
            <person name="Rodrigo-Torres L."/>
            <person name="Arahal R. D."/>
            <person name="Lucena T."/>
        </authorList>
    </citation>
    <scope>NUCLEOTIDE SEQUENCE</scope>
    <source>
        <strain evidence="8">CECT 8419</strain>
    </source>
</reference>
<evidence type="ECO:0000256" key="1">
    <source>
        <dbReference type="ARBA" id="ARBA00008857"/>
    </source>
</evidence>
<comment type="caution">
    <text evidence="8">The sequence shown here is derived from an EMBL/GenBank/DDBJ whole genome shotgun (WGS) entry which is preliminary data.</text>
</comment>
<feature type="domain" description="Tyr recombinase" evidence="6">
    <location>
        <begin position="197"/>
        <end position="370"/>
    </location>
</feature>
<dbReference type="Gene3D" id="1.10.443.10">
    <property type="entry name" value="Intergrase catalytic core"/>
    <property type="match status" value="1"/>
</dbReference>
<evidence type="ECO:0000313" key="8">
    <source>
        <dbReference type="EMBL" id="CAH1001703.1"/>
    </source>
</evidence>
<proteinExistence type="inferred from homology"/>
<dbReference type="PANTHER" id="PTHR30349">
    <property type="entry name" value="PHAGE INTEGRASE-RELATED"/>
    <property type="match status" value="1"/>
</dbReference>
<evidence type="ECO:0000259" key="6">
    <source>
        <dbReference type="PROSITE" id="PS51898"/>
    </source>
</evidence>